<reference evidence="2 3" key="1">
    <citation type="journal article" date="2013" name="Genome Announc.">
        <title>Complete Genome Sequence of the Carbazole Degrader Pseudomonas resinovorans Strain CA10 (NBRC 106553).</title>
        <authorList>
            <person name="Shintani M."/>
            <person name="Hosoyama A."/>
            <person name="Ohji S."/>
            <person name="Tsuchikane K."/>
            <person name="Takarada H."/>
            <person name="Yamazoe A."/>
            <person name="Fujita N."/>
            <person name="Nojiri H."/>
        </authorList>
    </citation>
    <scope>NUCLEOTIDE SEQUENCE [LARGE SCALE GENOMIC DNA]</scope>
    <source>
        <strain evidence="2 3">NBRC 106553</strain>
    </source>
</reference>
<dbReference type="HOGENOM" id="CLU_2882568_0_0_6"/>
<dbReference type="OrthoDB" id="9866242at2"/>
<evidence type="ECO:0000313" key="2">
    <source>
        <dbReference type="EMBL" id="BAN47676.1"/>
    </source>
</evidence>
<keyword evidence="1" id="KW-1133">Transmembrane helix</keyword>
<dbReference type="EMBL" id="AP013068">
    <property type="protein sequence ID" value="BAN47676.1"/>
    <property type="molecule type" value="Genomic_DNA"/>
</dbReference>
<gene>
    <name evidence="2" type="ORF">PCA10_19440</name>
</gene>
<keyword evidence="3" id="KW-1185">Reference proteome</keyword>
<dbReference type="STRING" id="1245471.PCA10_19440"/>
<dbReference type="RefSeq" id="WP_016491876.1">
    <property type="nucleotide sequence ID" value="NC_021499.1"/>
</dbReference>
<keyword evidence="1" id="KW-0472">Membrane</keyword>
<keyword evidence="1" id="KW-0812">Transmembrane</keyword>
<dbReference type="Proteomes" id="UP000015503">
    <property type="component" value="Chromosome"/>
</dbReference>
<dbReference type="KEGG" id="pre:PCA10_19440"/>
<protein>
    <submittedName>
        <fullName evidence="2">Uncharacterized protein</fullName>
    </submittedName>
</protein>
<evidence type="ECO:0000256" key="1">
    <source>
        <dbReference type="SAM" id="Phobius"/>
    </source>
</evidence>
<sequence>MEREYVLAGIAAAIWLMHMGLIAAVSYTGNSDEERTVKLVNGLVLATVAAAGCFTLYLAMTLP</sequence>
<accession>S6ATW9</accession>
<dbReference type="AlphaFoldDB" id="S6ATW9"/>
<organism evidence="2 3">
    <name type="scientific">Metapseudomonas resinovorans NBRC 106553</name>
    <dbReference type="NCBI Taxonomy" id="1245471"/>
    <lineage>
        <taxon>Bacteria</taxon>
        <taxon>Pseudomonadati</taxon>
        <taxon>Pseudomonadota</taxon>
        <taxon>Gammaproteobacteria</taxon>
        <taxon>Pseudomonadales</taxon>
        <taxon>Pseudomonadaceae</taxon>
        <taxon>Metapseudomonas</taxon>
    </lineage>
</organism>
<name>S6ATW9_METRE</name>
<feature type="transmembrane region" description="Helical" evidence="1">
    <location>
        <begin position="39"/>
        <end position="60"/>
    </location>
</feature>
<proteinExistence type="predicted"/>
<feature type="transmembrane region" description="Helical" evidence="1">
    <location>
        <begin position="6"/>
        <end position="27"/>
    </location>
</feature>
<evidence type="ECO:0000313" key="3">
    <source>
        <dbReference type="Proteomes" id="UP000015503"/>
    </source>
</evidence>